<evidence type="ECO:0000256" key="1">
    <source>
        <dbReference type="PROSITE-ProRule" id="PRU00023"/>
    </source>
</evidence>
<gene>
    <name evidence="2" type="ORF">BABL1_gene_770</name>
</gene>
<dbReference type="OrthoDB" id="5657095at2"/>
<dbReference type="SUPFAM" id="SSF48403">
    <property type="entry name" value="Ankyrin repeat"/>
    <property type="match status" value="1"/>
</dbReference>
<protein>
    <submittedName>
        <fullName evidence="2">Ankyrin repeats containing protein</fullName>
    </submittedName>
</protein>
<dbReference type="STRING" id="673862.BABL1_gene_770"/>
<dbReference type="KEGG" id="dpb:BABL1_gene_770"/>
<dbReference type="InterPro" id="IPR002110">
    <property type="entry name" value="Ankyrin_rpt"/>
</dbReference>
<reference evidence="2 3" key="1">
    <citation type="journal article" date="2015" name="Biol. Direct">
        <title>Babela massiliensis, a representative of a widespread bacterial phylum with unusual adaptations to parasitism in amoebae.</title>
        <authorList>
            <person name="Pagnier I."/>
            <person name="Yutin N."/>
            <person name="Croce O."/>
            <person name="Makarova K.S."/>
            <person name="Wolf Y.I."/>
            <person name="Benamar S."/>
            <person name="Raoult D."/>
            <person name="Koonin E.V."/>
            <person name="La Scola B."/>
        </authorList>
    </citation>
    <scope>NUCLEOTIDE SEQUENCE [LARGE SCALE GENOMIC DNA]</scope>
    <source>
        <strain evidence="3">BABL1</strain>
    </source>
</reference>
<dbReference type="EMBL" id="HG793133">
    <property type="protein sequence ID" value="CDK31058.1"/>
    <property type="molecule type" value="Genomic_DNA"/>
</dbReference>
<evidence type="ECO:0000313" key="2">
    <source>
        <dbReference type="EMBL" id="CDK31058.1"/>
    </source>
</evidence>
<keyword evidence="1" id="KW-0040">ANK repeat</keyword>
<dbReference type="HOGENOM" id="CLU_1292454_0_0_7"/>
<dbReference type="PROSITE" id="PS50297">
    <property type="entry name" value="ANK_REP_REGION"/>
    <property type="match status" value="1"/>
</dbReference>
<dbReference type="Gene3D" id="1.25.40.20">
    <property type="entry name" value="Ankyrin repeat-containing domain"/>
    <property type="match status" value="1"/>
</dbReference>
<dbReference type="AlphaFoldDB" id="V6DJJ9"/>
<dbReference type="Pfam" id="PF12796">
    <property type="entry name" value="Ank_2"/>
    <property type="match status" value="1"/>
</dbReference>
<dbReference type="RefSeq" id="WP_023793063.1">
    <property type="nucleotide sequence ID" value="NC_023003.1"/>
</dbReference>
<keyword evidence="3" id="KW-1185">Reference proteome</keyword>
<evidence type="ECO:0000313" key="3">
    <source>
        <dbReference type="Proteomes" id="UP000018769"/>
    </source>
</evidence>
<dbReference type="PROSITE" id="PS50088">
    <property type="entry name" value="ANK_REPEAT"/>
    <property type="match status" value="1"/>
</dbReference>
<accession>V6DJJ9</accession>
<organism evidence="2 3">
    <name type="scientific">Candidatus Babela massiliensis</name>
    <dbReference type="NCBI Taxonomy" id="673862"/>
    <lineage>
        <taxon>Bacteria</taxon>
        <taxon>Candidatus Babelota</taxon>
        <taxon>Candidatus Babeliae</taxon>
        <taxon>Candidatus Babeliales</taxon>
        <taxon>Candidatus Babeliaceae</taxon>
        <taxon>Candidatus Babela</taxon>
    </lineage>
</organism>
<dbReference type="InterPro" id="IPR036770">
    <property type="entry name" value="Ankyrin_rpt-contain_sf"/>
</dbReference>
<dbReference type="Proteomes" id="UP000018769">
    <property type="component" value="Chromosome I"/>
</dbReference>
<name>V6DJJ9_9BACT</name>
<feature type="repeat" description="ANK" evidence="1">
    <location>
        <begin position="166"/>
        <end position="198"/>
    </location>
</feature>
<proteinExistence type="predicted"/>
<sequence>MHKIKSLYLTIISILYFNNLVSMEHVVQKINEQYACILSMPNELMINIIANVIKEHMKDWQDIFNFDKENFKKVIENIRLICRKFNSYFDAEYLIKIIRILKQERLCYLFMTLKDQFESEDSILSLEELNANLIEILNKEILSQADLTEAVNLLLHNTDFNAKDRNGNNALILSYIKGHKFLVKVIIAAGANINIQDELGNTILIIDYTDNCF</sequence>